<evidence type="ECO:0000313" key="2">
    <source>
        <dbReference type="EMBL" id="MDF3839873.1"/>
    </source>
</evidence>
<name>A0ABT6B4R7_9BURK</name>
<dbReference type="RefSeq" id="WP_276269460.1">
    <property type="nucleotide sequence ID" value="NZ_JARJLM010000717.1"/>
</dbReference>
<evidence type="ECO:0000313" key="3">
    <source>
        <dbReference type="Proteomes" id="UP001216674"/>
    </source>
</evidence>
<feature type="region of interest" description="Disordered" evidence="1">
    <location>
        <begin position="1"/>
        <end position="20"/>
    </location>
</feature>
<dbReference type="EMBL" id="JARJLM010000717">
    <property type="protein sequence ID" value="MDF3839873.1"/>
    <property type="molecule type" value="Genomic_DNA"/>
</dbReference>
<keyword evidence="3" id="KW-1185">Reference proteome</keyword>
<dbReference type="Proteomes" id="UP001216674">
    <property type="component" value="Unassembled WGS sequence"/>
</dbReference>
<gene>
    <name evidence="2" type="ORF">P3W85_44115</name>
</gene>
<organism evidence="2 3">
    <name type="scientific">Cupriavidus basilensis</name>
    <dbReference type="NCBI Taxonomy" id="68895"/>
    <lineage>
        <taxon>Bacteria</taxon>
        <taxon>Pseudomonadati</taxon>
        <taxon>Pseudomonadota</taxon>
        <taxon>Betaproteobacteria</taxon>
        <taxon>Burkholderiales</taxon>
        <taxon>Burkholderiaceae</taxon>
        <taxon>Cupriavidus</taxon>
    </lineage>
</organism>
<comment type="caution">
    <text evidence="2">The sequence shown here is derived from an EMBL/GenBank/DDBJ whole genome shotgun (WGS) entry which is preliminary data.</text>
</comment>
<accession>A0ABT6B4R7</accession>
<sequence>MIKDVGSEAAPGHSIDGDLGGERSMVIQSFLNTAHRHLLGAAAAGRKFERLWKTVDVGCIRLIAVREGGPHPPSVRYPELAISKEAQEFRAFDHADSAI</sequence>
<proteinExistence type="predicted"/>
<protein>
    <submittedName>
        <fullName evidence="2">Uncharacterized protein</fullName>
    </submittedName>
</protein>
<reference evidence="2 3" key="1">
    <citation type="submission" date="2023-03" db="EMBL/GenBank/DDBJ databases">
        <title>Draft assemblies of triclosan tolerant bacteria isolated from returned activated sludge.</title>
        <authorList>
            <person name="Van Hamelsveld S."/>
        </authorList>
    </citation>
    <scope>NUCLEOTIDE SEQUENCE [LARGE SCALE GENOMIC DNA]</scope>
    <source>
        <strain evidence="2 3">GW210010_S58</strain>
    </source>
</reference>
<evidence type="ECO:0000256" key="1">
    <source>
        <dbReference type="SAM" id="MobiDB-lite"/>
    </source>
</evidence>